<accession>A0A6N8DMU2</accession>
<dbReference type="RefSeq" id="WP_155446464.1">
    <property type="nucleotide sequence ID" value="NZ_JAOQNR010000012.1"/>
</dbReference>
<dbReference type="EMBL" id="WNKS01000010">
    <property type="protein sequence ID" value="MTV31789.1"/>
    <property type="molecule type" value="Genomic_DNA"/>
</dbReference>
<evidence type="ECO:0008006" key="3">
    <source>
        <dbReference type="Google" id="ProtNLM"/>
    </source>
</evidence>
<evidence type="ECO:0000313" key="2">
    <source>
        <dbReference type="Proteomes" id="UP000439113"/>
    </source>
</evidence>
<name>A0A6N8DMU2_RHOAC</name>
<comment type="caution">
    <text evidence="1">The sequence shown here is derived from an EMBL/GenBank/DDBJ whole genome shotgun (WGS) entry which is preliminary data.</text>
</comment>
<dbReference type="SUPFAM" id="SSF52540">
    <property type="entry name" value="P-loop containing nucleoside triphosphate hydrolases"/>
    <property type="match status" value="1"/>
</dbReference>
<reference evidence="1 2" key="1">
    <citation type="submission" date="2019-11" db="EMBL/GenBank/DDBJ databases">
        <title>Whole-genome sequence of a Rhodoblastus acidophilus DSM 142.</title>
        <authorList>
            <person name="Kyndt J.A."/>
            <person name="Meyer T.E."/>
        </authorList>
    </citation>
    <scope>NUCLEOTIDE SEQUENCE [LARGE SCALE GENOMIC DNA]</scope>
    <source>
        <strain evidence="1 2">DSM 142</strain>
    </source>
</reference>
<protein>
    <recommendedName>
        <fullName evidence="3">CobQ/CobB/MinD/ParA nucleotide binding domain-containing protein</fullName>
    </recommendedName>
</protein>
<dbReference type="AlphaFoldDB" id="A0A6N8DMU2"/>
<dbReference type="InterPro" id="IPR027417">
    <property type="entry name" value="P-loop_NTPase"/>
</dbReference>
<sequence length="267" mass="29003">MHLKIEQFKYLWILICAQRGGIGKSFATQLLHSMLMMLGLRITVLDADVGNSSTLTLYPDARSVDLQSPTARGYIVRAINELKERVADAALMDVGAGKQQLVMELLPRVSTLAKAAGVRIVWVHPVTSCNFVQTEAVRAVDIAKQHGIGLVWARQLGQGHEKDDYHYWEKTSARAAGLAYAVECEVPNASRFLVDNAASLGLSLADVAFGNFEKLAPDDRAIAEQLFSADVRCFAADYMAEVTETLGVAVTEALSRAAAHQKSGADQ</sequence>
<dbReference type="Proteomes" id="UP000439113">
    <property type="component" value="Unassembled WGS sequence"/>
</dbReference>
<evidence type="ECO:0000313" key="1">
    <source>
        <dbReference type="EMBL" id="MTV31789.1"/>
    </source>
</evidence>
<gene>
    <name evidence="1" type="ORF">GJ654_12410</name>
</gene>
<organism evidence="1 2">
    <name type="scientific">Rhodoblastus acidophilus</name>
    <name type="common">Rhodopseudomonas acidophila</name>
    <dbReference type="NCBI Taxonomy" id="1074"/>
    <lineage>
        <taxon>Bacteria</taxon>
        <taxon>Pseudomonadati</taxon>
        <taxon>Pseudomonadota</taxon>
        <taxon>Alphaproteobacteria</taxon>
        <taxon>Hyphomicrobiales</taxon>
        <taxon>Rhodoblastaceae</taxon>
        <taxon>Rhodoblastus</taxon>
    </lineage>
</organism>
<dbReference type="Gene3D" id="3.40.50.300">
    <property type="entry name" value="P-loop containing nucleotide triphosphate hydrolases"/>
    <property type="match status" value="1"/>
</dbReference>
<proteinExistence type="predicted"/>